<gene>
    <name evidence="2" type="ORF">HXN26_00440</name>
</gene>
<evidence type="ECO:0000313" key="2">
    <source>
        <dbReference type="EMBL" id="MBF1383316.1"/>
    </source>
</evidence>
<keyword evidence="1" id="KW-0472">Membrane</keyword>
<name>A0A930HKF2_9BACT</name>
<comment type="caution">
    <text evidence="2">The sequence shown here is derived from an EMBL/GenBank/DDBJ whole genome shotgun (WGS) entry which is preliminary data.</text>
</comment>
<accession>A0A930HKF2</accession>
<proteinExistence type="predicted"/>
<evidence type="ECO:0000313" key="3">
    <source>
        <dbReference type="Proteomes" id="UP000771736"/>
    </source>
</evidence>
<reference evidence="2" key="1">
    <citation type="submission" date="2020-04" db="EMBL/GenBank/DDBJ databases">
        <title>Deep metagenomics examines the oral microbiome during advanced dental caries in children, revealing novel taxa and co-occurrences with host molecules.</title>
        <authorList>
            <person name="Baker J.L."/>
            <person name="Morton J.T."/>
            <person name="Dinis M."/>
            <person name="Alvarez R."/>
            <person name="Tran N.C."/>
            <person name="Knight R."/>
            <person name="Edlund A."/>
        </authorList>
    </citation>
    <scope>NUCLEOTIDE SEQUENCE</scope>
    <source>
        <strain evidence="2">JCVI_44_bin.5</strain>
    </source>
</reference>
<dbReference type="Proteomes" id="UP000771736">
    <property type="component" value="Unassembled WGS sequence"/>
</dbReference>
<keyword evidence="1" id="KW-1133">Transmembrane helix</keyword>
<protein>
    <submittedName>
        <fullName evidence="2">Uncharacterized protein</fullName>
    </submittedName>
</protein>
<evidence type="ECO:0000256" key="1">
    <source>
        <dbReference type="SAM" id="Phobius"/>
    </source>
</evidence>
<keyword evidence="1" id="KW-0812">Transmembrane</keyword>
<dbReference type="RefSeq" id="WP_273158100.1">
    <property type="nucleotide sequence ID" value="NZ_JABZSJ010000001.1"/>
</dbReference>
<organism evidence="2 3">
    <name type="scientific">Prevotella aurantiaca</name>
    <dbReference type="NCBI Taxonomy" id="596085"/>
    <lineage>
        <taxon>Bacteria</taxon>
        <taxon>Pseudomonadati</taxon>
        <taxon>Bacteroidota</taxon>
        <taxon>Bacteroidia</taxon>
        <taxon>Bacteroidales</taxon>
        <taxon>Prevotellaceae</taxon>
        <taxon>Prevotella</taxon>
    </lineage>
</organism>
<dbReference type="EMBL" id="JABZSJ010000001">
    <property type="protein sequence ID" value="MBF1383316.1"/>
    <property type="molecule type" value="Genomic_DNA"/>
</dbReference>
<feature type="transmembrane region" description="Helical" evidence="1">
    <location>
        <begin position="7"/>
        <end position="27"/>
    </location>
</feature>
<dbReference type="AlphaFoldDB" id="A0A930HKF2"/>
<sequence>MKKVPLLLGIIYLAVLWGGLVVIGFNLPDGEPPLEYQWEQERAARKPINVDHFAIERINGAKELWLRDMPNASYEVIVTTTNDPRKCCIKYPKDLIQITLNDGVLYGNATPKGEKIDTEKQKLIHNYSDFDKRVLNQWDTPDSLKEELAPMKHDADDYTIFIYMTVMKDFSAIRTDSPGFTFNLLDVNFTDLYFTAAYNTFLHLYGNTKIDQLWVAWVDYLLNFGRAKIKNLRIDIDEEQNFIDKHCKVDTLLLTGKGNVSYLTRKSYKVIEVQEKKPGDINYGHDSIPMINIAKPYGKK</sequence>